<keyword evidence="6 9" id="KW-0067">ATP-binding</keyword>
<keyword evidence="4 9" id="KW-0548">Nucleotidyltransferase</keyword>
<name>A0A5S4EIM8_9PROT</name>
<dbReference type="Proteomes" id="UP000306324">
    <property type="component" value="Unassembled WGS sequence"/>
</dbReference>
<reference evidence="12 13" key="1">
    <citation type="submission" date="2019-04" db="EMBL/GenBank/DDBJ databases">
        <title>A novel phosphate-accumulating bacterium identified in bioreactor for phosphate removal from wastewater.</title>
        <authorList>
            <person name="Kotlyarov R.Y."/>
            <person name="Beletsky A.V."/>
            <person name="Kallistova A.Y."/>
            <person name="Dorofeev A.G."/>
            <person name="Nikolaev Y.Y."/>
            <person name="Pimenov N.V."/>
            <person name="Ravin N.V."/>
            <person name="Mardanov A.V."/>
        </authorList>
    </citation>
    <scope>NUCLEOTIDE SEQUENCE [LARGE SCALE GENOMIC DNA]</scope>
    <source>
        <strain evidence="12 13">Bin19</strain>
    </source>
</reference>
<dbReference type="GO" id="GO:0005978">
    <property type="term" value="P:glycogen biosynthetic process"/>
    <property type="evidence" value="ECO:0007669"/>
    <property type="project" value="UniProtKB-UniRule"/>
</dbReference>
<dbReference type="PROSITE" id="PS00810">
    <property type="entry name" value="ADP_GLC_PYROPHOSPH_3"/>
    <property type="match status" value="1"/>
</dbReference>
<evidence type="ECO:0000256" key="4">
    <source>
        <dbReference type="ARBA" id="ARBA00022695"/>
    </source>
</evidence>
<dbReference type="SUPFAM" id="SSF51161">
    <property type="entry name" value="Trimeric LpxA-like enzymes"/>
    <property type="match status" value="1"/>
</dbReference>
<dbReference type="HAMAP" id="MF_00624">
    <property type="entry name" value="GlgC"/>
    <property type="match status" value="1"/>
</dbReference>
<organism evidence="12 13">
    <name type="scientific">Candidatus Accumulibacter phosphatis</name>
    <dbReference type="NCBI Taxonomy" id="327160"/>
    <lineage>
        <taxon>Bacteria</taxon>
        <taxon>Pseudomonadati</taxon>
        <taxon>Pseudomonadota</taxon>
        <taxon>Betaproteobacteria</taxon>
        <taxon>Candidatus Accumulibacter</taxon>
    </lineage>
</organism>
<evidence type="ECO:0000313" key="12">
    <source>
        <dbReference type="EMBL" id="TMQ75164.1"/>
    </source>
</evidence>
<dbReference type="GO" id="GO:0008878">
    <property type="term" value="F:glucose-1-phosphate adenylyltransferase activity"/>
    <property type="evidence" value="ECO:0007669"/>
    <property type="project" value="UniProtKB-UniRule"/>
</dbReference>
<dbReference type="GO" id="GO:0005524">
    <property type="term" value="F:ATP binding"/>
    <property type="evidence" value="ECO:0007669"/>
    <property type="project" value="UniProtKB-KW"/>
</dbReference>
<dbReference type="Pfam" id="PF00483">
    <property type="entry name" value="NTP_transferase"/>
    <property type="match status" value="1"/>
</dbReference>
<evidence type="ECO:0000256" key="8">
    <source>
        <dbReference type="ARBA" id="ARBA00023277"/>
    </source>
</evidence>
<evidence type="ECO:0000259" key="11">
    <source>
        <dbReference type="Pfam" id="PF24894"/>
    </source>
</evidence>
<evidence type="ECO:0000256" key="1">
    <source>
        <dbReference type="ARBA" id="ARBA00010443"/>
    </source>
</evidence>
<comment type="pathway">
    <text evidence="9">Glycan biosynthesis; glycogen biosynthesis.</text>
</comment>
<protein>
    <recommendedName>
        <fullName evidence="9">Glucose-1-phosphate adenylyltransferase</fullName>
        <ecNumber evidence="9">2.7.7.27</ecNumber>
    </recommendedName>
    <alternativeName>
        <fullName evidence="9">ADP-glucose pyrophosphorylase</fullName>
        <shortName evidence="9">ADPGlc PPase</shortName>
    </alternativeName>
    <alternativeName>
        <fullName evidence="9">ADP-glucose synthase</fullName>
    </alternativeName>
</protein>
<feature type="domain" description="Glucose-1-phosphate adenylyltransferase/Bifunctional protein GlmU-like C-terminal hexapeptide" evidence="11">
    <location>
        <begin position="307"/>
        <end position="397"/>
    </location>
</feature>
<dbReference type="UniPathway" id="UPA00164"/>
<proteinExistence type="inferred from homology"/>
<sequence>MMITPNILALVLAGGEGTRLHPLTQHRSKPSVPFGGRFRIVDFVLSNLVNSKIFSIYLLVQYKSQSLIEHIRRSWLLAPIFPEQFIAVVPPQMREGPEWFQGTADAVYQNLGLIEKRAPDLVVVFGADHVYRMDVRQMVHFHLLSQADVTIAALPVPIGEASAFGIIDAADDGRVRSFREKPIQPSPMAGDPTRAFASMGNYIFTTEVLIKALREGHRLGEKDFGKDLLPRLIQTQRVFAYDFCGNRIPGIHASEEPGYWRDVGTIDAYFAAHQDLLGSEPRLDLFNPKWRIGSSNYQGPSPKFFHAELDNSIISAGGLIKGARIRNSIVRREVFMEEDVELDECIIMDYAVLRKGVRLRRVIVDRYNIIEAGDRIGFDADADRHRFTVTESGIVVIPRGQGTDTYADARMFHYL</sequence>
<accession>A0A5S4EIM8</accession>
<evidence type="ECO:0000256" key="7">
    <source>
        <dbReference type="ARBA" id="ARBA00023056"/>
    </source>
</evidence>
<dbReference type="PROSITE" id="PS00809">
    <property type="entry name" value="ADP_GLC_PYROPHOSPH_2"/>
    <property type="match status" value="1"/>
</dbReference>
<dbReference type="Gene3D" id="3.90.550.10">
    <property type="entry name" value="Spore Coat Polysaccharide Biosynthesis Protein SpsA, Chain A"/>
    <property type="match status" value="1"/>
</dbReference>
<comment type="similarity">
    <text evidence="1 9">Belongs to the bacterial/plant glucose-1-phosphate adenylyltransferase family.</text>
</comment>
<comment type="caution">
    <text evidence="12">The sequence shown here is derived from an EMBL/GenBank/DDBJ whole genome shotgun (WGS) entry which is preliminary data.</text>
</comment>
<feature type="site" description="Could play a key role in the communication between the regulatory and the substrate sites" evidence="9">
    <location>
        <position position="61"/>
    </location>
</feature>
<keyword evidence="7 9" id="KW-0320">Glycogen biosynthesis</keyword>
<evidence type="ECO:0000256" key="3">
    <source>
        <dbReference type="ARBA" id="ARBA00022679"/>
    </source>
</evidence>
<comment type="function">
    <text evidence="9">Involved in the biosynthesis of ADP-glucose, a building block required for the elongation reactions to produce glycogen. Catalyzes the reaction between ATP and alpha-D-glucose 1-phosphate (G1P) to produce pyrophosphate and ADP-Glc.</text>
</comment>
<dbReference type="Gene3D" id="2.160.10.10">
    <property type="entry name" value="Hexapeptide repeat proteins"/>
    <property type="match status" value="1"/>
</dbReference>
<dbReference type="InterPro" id="IPR011004">
    <property type="entry name" value="Trimer_LpxA-like_sf"/>
</dbReference>
<dbReference type="InterPro" id="IPR011831">
    <property type="entry name" value="ADP-Glc_PPase"/>
</dbReference>
<dbReference type="NCBIfam" id="NF002023">
    <property type="entry name" value="PRK00844.1"/>
    <property type="match status" value="1"/>
</dbReference>
<dbReference type="SUPFAM" id="SSF53448">
    <property type="entry name" value="Nucleotide-diphospho-sugar transferases"/>
    <property type="match status" value="1"/>
</dbReference>
<dbReference type="InterPro" id="IPR005836">
    <property type="entry name" value="ADP_Glu_pyroP_CS"/>
</dbReference>
<keyword evidence="2 9" id="KW-0321">Glycogen metabolism</keyword>
<evidence type="ECO:0000256" key="9">
    <source>
        <dbReference type="HAMAP-Rule" id="MF_00624"/>
    </source>
</evidence>
<dbReference type="InterPro" id="IPR056818">
    <property type="entry name" value="GlmU/GlgC-like_hexapep"/>
</dbReference>
<feature type="binding site" evidence="9">
    <location>
        <begin position="180"/>
        <end position="181"/>
    </location>
    <ligand>
        <name>alpha-D-glucose 1-phosphate</name>
        <dbReference type="ChEBI" id="CHEBI:58601"/>
    </ligand>
</feature>
<dbReference type="InterPro" id="IPR029044">
    <property type="entry name" value="Nucleotide-diphossugar_trans"/>
</dbReference>
<dbReference type="Pfam" id="PF24894">
    <property type="entry name" value="Hexapep_GlmU"/>
    <property type="match status" value="1"/>
</dbReference>
<keyword evidence="8 9" id="KW-0119">Carbohydrate metabolism</keyword>
<comment type="caution">
    <text evidence="9">Lacks conserved residue(s) required for the propagation of feature annotation.</text>
</comment>
<feature type="binding site" evidence="9">
    <location>
        <position position="165"/>
    </location>
    <ligand>
        <name>alpha-D-glucose 1-phosphate</name>
        <dbReference type="ChEBI" id="CHEBI:58601"/>
    </ligand>
</feature>
<evidence type="ECO:0000256" key="2">
    <source>
        <dbReference type="ARBA" id="ARBA00022600"/>
    </source>
</evidence>
<comment type="catalytic activity">
    <reaction evidence="9">
        <text>alpha-D-glucose 1-phosphate + ATP + H(+) = ADP-alpha-D-glucose + diphosphate</text>
        <dbReference type="Rhea" id="RHEA:12120"/>
        <dbReference type="ChEBI" id="CHEBI:15378"/>
        <dbReference type="ChEBI" id="CHEBI:30616"/>
        <dbReference type="ChEBI" id="CHEBI:33019"/>
        <dbReference type="ChEBI" id="CHEBI:57498"/>
        <dbReference type="ChEBI" id="CHEBI:58601"/>
        <dbReference type="EC" id="2.7.7.27"/>
    </reaction>
</comment>
<dbReference type="CDD" id="cd04651">
    <property type="entry name" value="LbH_G1P_AT_C"/>
    <property type="match status" value="1"/>
</dbReference>
<dbReference type="InterPro" id="IPR023049">
    <property type="entry name" value="GlgC_bac"/>
</dbReference>
<dbReference type="EMBL" id="SWAD01000115">
    <property type="protein sequence ID" value="TMQ75164.1"/>
    <property type="molecule type" value="Genomic_DNA"/>
</dbReference>
<evidence type="ECO:0000313" key="13">
    <source>
        <dbReference type="Proteomes" id="UP000306324"/>
    </source>
</evidence>
<dbReference type="AlphaFoldDB" id="A0A5S4EIM8"/>
<feature type="domain" description="Nucleotidyl transferase" evidence="10">
    <location>
        <begin position="9"/>
        <end position="277"/>
    </location>
</feature>
<evidence type="ECO:0000256" key="5">
    <source>
        <dbReference type="ARBA" id="ARBA00022741"/>
    </source>
</evidence>
<evidence type="ECO:0000256" key="6">
    <source>
        <dbReference type="ARBA" id="ARBA00022840"/>
    </source>
</evidence>
<feature type="site" description="Could play a key role in the communication between the regulatory and the substrate sites" evidence="9">
    <location>
        <position position="99"/>
    </location>
</feature>
<keyword evidence="5 9" id="KW-0547">Nucleotide-binding</keyword>
<dbReference type="InterPro" id="IPR005835">
    <property type="entry name" value="NTP_transferase_dom"/>
</dbReference>
<dbReference type="EC" id="2.7.7.27" evidence="9"/>
<evidence type="ECO:0000259" key="10">
    <source>
        <dbReference type="Pfam" id="PF00483"/>
    </source>
</evidence>
<comment type="subunit">
    <text evidence="9">Homotetramer.</text>
</comment>
<feature type="binding site" evidence="9">
    <location>
        <position position="198"/>
    </location>
    <ligand>
        <name>alpha-D-glucose 1-phosphate</name>
        <dbReference type="ChEBI" id="CHEBI:58601"/>
    </ligand>
</feature>
<dbReference type="CDD" id="cd02508">
    <property type="entry name" value="ADP_Glucose_PP"/>
    <property type="match status" value="1"/>
</dbReference>
<dbReference type="PANTHER" id="PTHR43523:SF2">
    <property type="entry name" value="GLUCOSE-1-PHOSPHATE ADENYLYLTRANSFERASE"/>
    <property type="match status" value="1"/>
</dbReference>
<dbReference type="PROSITE" id="PS00808">
    <property type="entry name" value="ADP_GLC_PYROPHOSPH_1"/>
    <property type="match status" value="1"/>
</dbReference>
<dbReference type="PANTHER" id="PTHR43523">
    <property type="entry name" value="GLUCOSE-1-PHOSPHATE ADENYLYLTRANSFERASE-RELATED"/>
    <property type="match status" value="1"/>
</dbReference>
<keyword evidence="13" id="KW-1185">Reference proteome</keyword>
<gene>
    <name evidence="9" type="primary">glgC</name>
    <name evidence="12" type="ORF">ACCUM_1915</name>
</gene>
<keyword evidence="3 9" id="KW-0808">Transferase</keyword>